<keyword evidence="3" id="KW-1185">Reference proteome</keyword>
<proteinExistence type="predicted"/>
<dbReference type="PANTHER" id="PTHR47055:SF3">
    <property type="entry name" value="PHORBOL-ESTER_DAG-TYPE DOMAIN-CONTAINING PROTEIN"/>
    <property type="match status" value="1"/>
</dbReference>
<feature type="compositionally biased region" description="Basic and acidic residues" evidence="1">
    <location>
        <begin position="544"/>
        <end position="553"/>
    </location>
</feature>
<feature type="region of interest" description="Disordered" evidence="1">
    <location>
        <begin position="529"/>
        <end position="553"/>
    </location>
</feature>
<comment type="caution">
    <text evidence="2">The sequence shown here is derived from an EMBL/GenBank/DDBJ whole genome shotgun (WGS) entry which is preliminary data.</text>
</comment>
<dbReference type="Proteomes" id="UP001148838">
    <property type="component" value="Unassembled WGS sequence"/>
</dbReference>
<organism evidence="2 3">
    <name type="scientific">Periplaneta americana</name>
    <name type="common">American cockroach</name>
    <name type="synonym">Blatta americana</name>
    <dbReference type="NCBI Taxonomy" id="6978"/>
    <lineage>
        <taxon>Eukaryota</taxon>
        <taxon>Metazoa</taxon>
        <taxon>Ecdysozoa</taxon>
        <taxon>Arthropoda</taxon>
        <taxon>Hexapoda</taxon>
        <taxon>Insecta</taxon>
        <taxon>Pterygota</taxon>
        <taxon>Neoptera</taxon>
        <taxon>Polyneoptera</taxon>
        <taxon>Dictyoptera</taxon>
        <taxon>Blattodea</taxon>
        <taxon>Blattoidea</taxon>
        <taxon>Blattidae</taxon>
        <taxon>Blattinae</taxon>
        <taxon>Periplaneta</taxon>
    </lineage>
</organism>
<dbReference type="InterPro" id="IPR052638">
    <property type="entry name" value="PiggyBac_TE-derived"/>
</dbReference>
<evidence type="ECO:0000256" key="1">
    <source>
        <dbReference type="SAM" id="MobiDB-lite"/>
    </source>
</evidence>
<gene>
    <name evidence="2" type="ORF">ANN_23311</name>
</gene>
<dbReference type="EMBL" id="JAJSOF020000025">
    <property type="protein sequence ID" value="KAJ4434742.1"/>
    <property type="molecule type" value="Genomic_DNA"/>
</dbReference>
<protein>
    <recommendedName>
        <fullName evidence="4">PiggyBac transposable element-derived protein domain-containing protein</fullName>
    </recommendedName>
</protein>
<dbReference type="PANTHER" id="PTHR47055">
    <property type="entry name" value="DDE_TNP_1_7 DOMAIN-CONTAINING PROTEIN"/>
    <property type="match status" value="1"/>
</dbReference>
<accession>A0ABQ8SKT8</accession>
<evidence type="ECO:0000313" key="2">
    <source>
        <dbReference type="EMBL" id="KAJ4434742.1"/>
    </source>
</evidence>
<reference evidence="2 3" key="1">
    <citation type="journal article" date="2022" name="Allergy">
        <title>Genome assembly and annotation of Periplaneta americana reveal a comprehensive cockroach allergen profile.</title>
        <authorList>
            <person name="Wang L."/>
            <person name="Xiong Q."/>
            <person name="Saelim N."/>
            <person name="Wang L."/>
            <person name="Nong W."/>
            <person name="Wan A.T."/>
            <person name="Shi M."/>
            <person name="Liu X."/>
            <person name="Cao Q."/>
            <person name="Hui J.H.L."/>
            <person name="Sookrung N."/>
            <person name="Leung T.F."/>
            <person name="Tungtrongchitr A."/>
            <person name="Tsui S.K.W."/>
        </authorList>
    </citation>
    <scope>NUCLEOTIDE SEQUENCE [LARGE SCALE GENOMIC DNA]</scope>
    <source>
        <strain evidence="2">PWHHKU_190912</strain>
    </source>
</reference>
<name>A0ABQ8SKT8_PERAM</name>
<sequence>MRVRVEKEEQEEKGEGIKLGGQECIGDEIKLGVQRGIGEEIKLGVQEGIGAEINLGVQEGIGNEINLGVQEGIGNEINLGVQEGIGDEINLGLQEGTGEGIKLGVQECIGEEIKLGLQQSIGEEIKLGVQEGEGIKLGVQEGIGDEIKLGIQEGIGEEIKLGVQEGIGHEIKSGVQGGIGKGIKLEVQEGRTPKNLNQVTCPNRDSNPVYLVSRPDALTVTPQVWTPDVRNDTDEGMGGTFSNLNSHQLCGDGELVFQSQHEEVLRISDTGQLPTAYNVHSDQAVMTTETQNDAKSQQTNYKAEYGLGGGVLLQFVNTLSKDNEKNILPHYILADNYFTSLKTVDAFTEMGVKTYNSNMGGTDIMDQNVSSYRTSVHSKKWCWSTYIWILNVSLKNAWHLHRRSTIATGSDTYTTPILIQKERIYCITERFGQPRSNTGIVKTPMASYVSLGSRFDNALNYWSAALPIRRRNQSTSVRTKWRSKRNLHEVQIRGRRRKREEEMKKGNWKTTKQLGDSSIISVGSELLVCSPPNKEKKPKYKRKDKMEEQKKFT</sequence>
<evidence type="ECO:0000313" key="3">
    <source>
        <dbReference type="Proteomes" id="UP001148838"/>
    </source>
</evidence>
<evidence type="ECO:0008006" key="4">
    <source>
        <dbReference type="Google" id="ProtNLM"/>
    </source>
</evidence>